<keyword evidence="3" id="KW-1185">Reference proteome</keyword>
<dbReference type="KEGG" id="amq:AMETH_0153"/>
<keyword evidence="1" id="KW-1133">Transmembrane helix</keyword>
<dbReference type="AlphaFoldDB" id="A0A076MN09"/>
<sequence>MNRVVRGGDGREWVVRAQMEWRRPATAEDFERDISGSYTSGIAMLAVCVLLAVILVAWLPDTVVVPPWVIYGLLLIVVFFPLRWVLNRPWTVVAETDGGVTGEPPPERWVGIISGMFRVRSELTRLAKTIQREAGPDFEGPLRPME</sequence>
<dbReference type="RefSeq" id="WP_017986108.1">
    <property type="nucleotide sequence ID" value="NZ_AQUL01000001.1"/>
</dbReference>
<dbReference type="STRING" id="1068978.AMETH_0153"/>
<proteinExistence type="predicted"/>
<dbReference type="PATRIC" id="fig|1068978.7.peg.165"/>
<gene>
    <name evidence="2" type="ORF">AMETH_0153</name>
</gene>
<keyword evidence="1" id="KW-0472">Membrane</keyword>
<organism evidence="2 3">
    <name type="scientific">Amycolatopsis methanolica 239</name>
    <dbReference type="NCBI Taxonomy" id="1068978"/>
    <lineage>
        <taxon>Bacteria</taxon>
        <taxon>Bacillati</taxon>
        <taxon>Actinomycetota</taxon>
        <taxon>Actinomycetes</taxon>
        <taxon>Pseudonocardiales</taxon>
        <taxon>Pseudonocardiaceae</taxon>
        <taxon>Amycolatopsis</taxon>
        <taxon>Amycolatopsis methanolica group</taxon>
    </lineage>
</organism>
<evidence type="ECO:0000313" key="3">
    <source>
        <dbReference type="Proteomes" id="UP000062973"/>
    </source>
</evidence>
<name>A0A076MN09_AMYME</name>
<feature type="transmembrane region" description="Helical" evidence="1">
    <location>
        <begin position="65"/>
        <end position="86"/>
    </location>
</feature>
<keyword evidence="1" id="KW-0812">Transmembrane</keyword>
<dbReference type="OrthoDB" id="3573515at2"/>
<dbReference type="eggNOG" id="ENOG5033Y0M">
    <property type="taxonomic scope" value="Bacteria"/>
</dbReference>
<feature type="transmembrane region" description="Helical" evidence="1">
    <location>
        <begin position="42"/>
        <end position="59"/>
    </location>
</feature>
<dbReference type="Proteomes" id="UP000062973">
    <property type="component" value="Chromosome"/>
</dbReference>
<reference evidence="2 3" key="1">
    <citation type="submission" date="2014-07" db="EMBL/GenBank/DDBJ databases">
        <title>Whole Genome Sequence of the Amycolatopsis methanolica 239.</title>
        <authorList>
            <person name="Tang B."/>
        </authorList>
    </citation>
    <scope>NUCLEOTIDE SEQUENCE [LARGE SCALE GENOMIC DNA]</scope>
    <source>
        <strain evidence="2 3">239</strain>
    </source>
</reference>
<accession>A0A076MN09</accession>
<dbReference type="HOGENOM" id="CLU_1782733_0_0_11"/>
<protein>
    <submittedName>
        <fullName evidence="2">Uncharacterized protein</fullName>
    </submittedName>
</protein>
<dbReference type="EMBL" id="CP009110">
    <property type="protein sequence ID" value="AIJ20245.1"/>
    <property type="molecule type" value="Genomic_DNA"/>
</dbReference>
<evidence type="ECO:0000313" key="2">
    <source>
        <dbReference type="EMBL" id="AIJ20245.1"/>
    </source>
</evidence>
<dbReference type="GeneID" id="301844654"/>
<evidence type="ECO:0000256" key="1">
    <source>
        <dbReference type="SAM" id="Phobius"/>
    </source>
</evidence>